<keyword evidence="1" id="KW-1133">Transmembrane helix</keyword>
<sequence length="241" mass="26485">MKIGKAFTLAEVLITLGIIGIVAAMTLPTLVAKHRKKVLHTQFLKAYSDIQNAAKRFQADLGISVYEYSQGEPNAMSSSDTLGKLMTYFAGVKKGSVTIGAGNSESILGYKPKNLKGELVPTMPCDRSIVTEEIGGRFFSMDDPVSVYDNPPYGPKICVDINGRKGPNIYGYDWFVFVFTKDNGVKPYIGKEVANLAPEMPNPETACSYSYANATYTCAHFALTDTSPENPKEKYWTDFLK</sequence>
<proteinExistence type="predicted"/>
<reference evidence="2" key="1">
    <citation type="submission" date="2020-10" db="EMBL/GenBank/DDBJ databases">
        <authorList>
            <person name="Gilroy R."/>
        </authorList>
    </citation>
    <scope>NUCLEOTIDE SEQUENCE</scope>
    <source>
        <strain evidence="2">6276</strain>
    </source>
</reference>
<organism evidence="2 3">
    <name type="scientific">Candidatus Scatousia excrementigallinarum</name>
    <dbReference type="NCBI Taxonomy" id="2840935"/>
    <lineage>
        <taxon>Bacteria</taxon>
        <taxon>Candidatus Scatousia</taxon>
    </lineage>
</organism>
<evidence type="ECO:0000313" key="3">
    <source>
        <dbReference type="Proteomes" id="UP000823928"/>
    </source>
</evidence>
<dbReference type="Proteomes" id="UP000823928">
    <property type="component" value="Unassembled WGS sequence"/>
</dbReference>
<dbReference type="AlphaFoldDB" id="A0A9D1EZP0"/>
<dbReference type="SUPFAM" id="SSF54523">
    <property type="entry name" value="Pili subunits"/>
    <property type="match status" value="1"/>
</dbReference>
<keyword evidence="1" id="KW-0812">Transmembrane</keyword>
<comment type="caution">
    <text evidence="2">The sequence shown here is derived from an EMBL/GenBank/DDBJ whole genome shotgun (WGS) entry which is preliminary data.</text>
</comment>
<name>A0A9D1EZP0_9BACT</name>
<dbReference type="Gene3D" id="3.30.700.10">
    <property type="entry name" value="Glycoprotein, Type 4 Pilin"/>
    <property type="match status" value="1"/>
</dbReference>
<dbReference type="InterPro" id="IPR012902">
    <property type="entry name" value="N_methyl_site"/>
</dbReference>
<feature type="transmembrane region" description="Helical" evidence="1">
    <location>
        <begin position="12"/>
        <end position="32"/>
    </location>
</feature>
<keyword evidence="1" id="KW-0472">Membrane</keyword>
<dbReference type="InterPro" id="IPR045584">
    <property type="entry name" value="Pilin-like"/>
</dbReference>
<gene>
    <name evidence="2" type="ORF">IAC10_09630</name>
</gene>
<protein>
    <submittedName>
        <fullName evidence="2">Type II secretion system protein</fullName>
    </submittedName>
</protein>
<reference evidence="2" key="2">
    <citation type="journal article" date="2021" name="PeerJ">
        <title>Extensive microbial diversity within the chicken gut microbiome revealed by metagenomics and culture.</title>
        <authorList>
            <person name="Gilroy R."/>
            <person name="Ravi A."/>
            <person name="Getino M."/>
            <person name="Pursley I."/>
            <person name="Horton D.L."/>
            <person name="Alikhan N.F."/>
            <person name="Baker D."/>
            <person name="Gharbi K."/>
            <person name="Hall N."/>
            <person name="Watson M."/>
            <person name="Adriaenssens E.M."/>
            <person name="Foster-Nyarko E."/>
            <person name="Jarju S."/>
            <person name="Secka A."/>
            <person name="Antonio M."/>
            <person name="Oren A."/>
            <person name="Chaudhuri R.R."/>
            <person name="La Ragione R."/>
            <person name="Hildebrand F."/>
            <person name="Pallen M.J."/>
        </authorList>
    </citation>
    <scope>NUCLEOTIDE SEQUENCE</scope>
    <source>
        <strain evidence="2">6276</strain>
    </source>
</reference>
<dbReference type="NCBIfam" id="TIGR02532">
    <property type="entry name" value="IV_pilin_GFxxxE"/>
    <property type="match status" value="1"/>
</dbReference>
<dbReference type="EMBL" id="DVIU01000189">
    <property type="protein sequence ID" value="HIS36868.1"/>
    <property type="molecule type" value="Genomic_DNA"/>
</dbReference>
<evidence type="ECO:0000256" key="1">
    <source>
        <dbReference type="SAM" id="Phobius"/>
    </source>
</evidence>
<accession>A0A9D1EZP0</accession>
<evidence type="ECO:0000313" key="2">
    <source>
        <dbReference type="EMBL" id="HIS36868.1"/>
    </source>
</evidence>